<reference evidence="2" key="1">
    <citation type="journal article" date="2023" name="Science">
        <title>Genome structures resolve the early diversification of teleost fishes.</title>
        <authorList>
            <person name="Parey E."/>
            <person name="Louis A."/>
            <person name="Montfort J."/>
            <person name="Bouchez O."/>
            <person name="Roques C."/>
            <person name="Iampietro C."/>
            <person name="Lluch J."/>
            <person name="Castinel A."/>
            <person name="Donnadieu C."/>
            <person name="Desvignes T."/>
            <person name="Floi Bucao C."/>
            <person name="Jouanno E."/>
            <person name="Wen M."/>
            <person name="Mejri S."/>
            <person name="Dirks R."/>
            <person name="Jansen H."/>
            <person name="Henkel C."/>
            <person name="Chen W.J."/>
            <person name="Zahm M."/>
            <person name="Cabau C."/>
            <person name="Klopp C."/>
            <person name="Thompson A.W."/>
            <person name="Robinson-Rechavi M."/>
            <person name="Braasch I."/>
            <person name="Lecointre G."/>
            <person name="Bobe J."/>
            <person name="Postlethwait J.H."/>
            <person name="Berthelot C."/>
            <person name="Roest Crollius H."/>
            <person name="Guiguen Y."/>
        </authorList>
    </citation>
    <scope>NUCLEOTIDE SEQUENCE</scope>
    <source>
        <strain evidence="2">NC1722</strain>
    </source>
</reference>
<accession>A0AAD7RQD0</accession>
<proteinExistence type="predicted"/>
<organism evidence="2 3">
    <name type="scientific">Aldrovandia affinis</name>
    <dbReference type="NCBI Taxonomy" id="143900"/>
    <lineage>
        <taxon>Eukaryota</taxon>
        <taxon>Metazoa</taxon>
        <taxon>Chordata</taxon>
        <taxon>Craniata</taxon>
        <taxon>Vertebrata</taxon>
        <taxon>Euteleostomi</taxon>
        <taxon>Actinopterygii</taxon>
        <taxon>Neopterygii</taxon>
        <taxon>Teleostei</taxon>
        <taxon>Notacanthiformes</taxon>
        <taxon>Halosauridae</taxon>
        <taxon>Aldrovandia</taxon>
    </lineage>
</organism>
<dbReference type="EMBL" id="JAINUG010000194">
    <property type="protein sequence ID" value="KAJ8388478.1"/>
    <property type="molecule type" value="Genomic_DNA"/>
</dbReference>
<keyword evidence="3" id="KW-1185">Reference proteome</keyword>
<dbReference type="AlphaFoldDB" id="A0AAD7RQD0"/>
<comment type="caution">
    <text evidence="2">The sequence shown here is derived from an EMBL/GenBank/DDBJ whole genome shotgun (WGS) entry which is preliminary data.</text>
</comment>
<evidence type="ECO:0000256" key="1">
    <source>
        <dbReference type="SAM" id="MobiDB-lite"/>
    </source>
</evidence>
<evidence type="ECO:0000313" key="2">
    <source>
        <dbReference type="EMBL" id="KAJ8388478.1"/>
    </source>
</evidence>
<evidence type="ECO:0000313" key="3">
    <source>
        <dbReference type="Proteomes" id="UP001221898"/>
    </source>
</evidence>
<dbReference type="Proteomes" id="UP001221898">
    <property type="component" value="Unassembled WGS sequence"/>
</dbReference>
<gene>
    <name evidence="2" type="ORF">AAFF_G00133540</name>
</gene>
<sequence length="131" mass="13988">MPLHINNRPLTGRRVRTPRGHAGTSPAGAASERARRVRASDTSLWQWGSDHPAREFRTKDADGTNTEASGGGPHLSTSDARSGPSRFEPRGGGALSALDPARLGWMACLVYVTVASSLCTLPVCQRKLRSP</sequence>
<feature type="compositionally biased region" description="Basic and acidic residues" evidence="1">
    <location>
        <begin position="51"/>
        <end position="62"/>
    </location>
</feature>
<protein>
    <submittedName>
        <fullName evidence="2">Uncharacterized protein</fullName>
    </submittedName>
</protein>
<feature type="region of interest" description="Disordered" evidence="1">
    <location>
        <begin position="1"/>
        <end position="97"/>
    </location>
</feature>
<name>A0AAD7RQD0_9TELE</name>